<evidence type="ECO:0000256" key="2">
    <source>
        <dbReference type="ARBA" id="ARBA00022737"/>
    </source>
</evidence>
<dbReference type="Gene3D" id="3.30.160.60">
    <property type="entry name" value="Classic Zinc Finger"/>
    <property type="match status" value="3"/>
</dbReference>
<comment type="caution">
    <text evidence="10">The sequence shown here is derived from an EMBL/GenBank/DDBJ whole genome shotgun (WGS) entry which is preliminary data.</text>
</comment>
<keyword evidence="5" id="KW-0539">Nucleus</keyword>
<dbReference type="SMART" id="SM00355">
    <property type="entry name" value="ZnF_C2H2"/>
    <property type="match status" value="12"/>
</dbReference>
<feature type="compositionally biased region" description="Basic and acidic residues" evidence="8">
    <location>
        <begin position="1839"/>
        <end position="1866"/>
    </location>
</feature>
<dbReference type="PANTHER" id="PTHR24388:SF53">
    <property type="entry name" value="CHORION TRANSCRIPTION FACTOR CF2-RELATED"/>
    <property type="match status" value="1"/>
</dbReference>
<feature type="region of interest" description="Disordered" evidence="8">
    <location>
        <begin position="1782"/>
        <end position="1898"/>
    </location>
</feature>
<feature type="region of interest" description="Disordered" evidence="8">
    <location>
        <begin position="504"/>
        <end position="530"/>
    </location>
</feature>
<feature type="compositionally biased region" description="Basic and acidic residues" evidence="8">
    <location>
        <begin position="1946"/>
        <end position="1958"/>
    </location>
</feature>
<evidence type="ECO:0000313" key="10">
    <source>
        <dbReference type="EMBL" id="GFU49107.1"/>
    </source>
</evidence>
<evidence type="ECO:0000256" key="6">
    <source>
        <dbReference type="ARBA" id="ARBA00037948"/>
    </source>
</evidence>
<dbReference type="GO" id="GO:0008270">
    <property type="term" value="F:zinc ion binding"/>
    <property type="evidence" value="ECO:0007669"/>
    <property type="project" value="UniProtKB-KW"/>
</dbReference>
<feature type="compositionally biased region" description="Polar residues" evidence="8">
    <location>
        <begin position="1804"/>
        <end position="1815"/>
    </location>
</feature>
<dbReference type="InterPro" id="IPR036236">
    <property type="entry name" value="Znf_C2H2_sf"/>
</dbReference>
<feature type="domain" description="C2H2-type" evidence="9">
    <location>
        <begin position="349"/>
        <end position="377"/>
    </location>
</feature>
<feature type="region of interest" description="Disordered" evidence="8">
    <location>
        <begin position="857"/>
        <end position="896"/>
    </location>
</feature>
<evidence type="ECO:0000256" key="3">
    <source>
        <dbReference type="ARBA" id="ARBA00022771"/>
    </source>
</evidence>
<evidence type="ECO:0000256" key="4">
    <source>
        <dbReference type="ARBA" id="ARBA00022833"/>
    </source>
</evidence>
<keyword evidence="4" id="KW-0862">Zinc</keyword>
<dbReference type="EMBL" id="BMAW01037581">
    <property type="protein sequence ID" value="GFU49107.1"/>
    <property type="molecule type" value="Genomic_DNA"/>
</dbReference>
<feature type="domain" description="C2H2-type" evidence="9">
    <location>
        <begin position="295"/>
        <end position="322"/>
    </location>
</feature>
<feature type="compositionally biased region" description="Basic residues" evidence="8">
    <location>
        <begin position="2279"/>
        <end position="2288"/>
    </location>
</feature>
<feature type="non-terminal residue" evidence="10">
    <location>
        <position position="1"/>
    </location>
</feature>
<feature type="domain" description="C2H2-type" evidence="9">
    <location>
        <begin position="166"/>
        <end position="194"/>
    </location>
</feature>
<dbReference type="GO" id="GO:0000978">
    <property type="term" value="F:RNA polymerase II cis-regulatory region sequence-specific DNA binding"/>
    <property type="evidence" value="ECO:0007669"/>
    <property type="project" value="TreeGrafter"/>
</dbReference>
<feature type="compositionally biased region" description="Polar residues" evidence="8">
    <location>
        <begin position="1888"/>
        <end position="1898"/>
    </location>
</feature>
<feature type="compositionally biased region" description="Polar residues" evidence="8">
    <location>
        <begin position="1929"/>
        <end position="1940"/>
    </location>
</feature>
<feature type="compositionally biased region" description="Basic residues" evidence="8">
    <location>
        <begin position="866"/>
        <end position="875"/>
    </location>
</feature>
<dbReference type="InterPro" id="IPR050527">
    <property type="entry name" value="Snail/Krueppel_Znf"/>
</dbReference>
<dbReference type="InterPro" id="IPR013087">
    <property type="entry name" value="Znf_C2H2_type"/>
</dbReference>
<reference evidence="10" key="1">
    <citation type="submission" date="2020-08" db="EMBL/GenBank/DDBJ databases">
        <title>Multicomponent nature underlies the extraordinary mechanical properties of spider dragline silk.</title>
        <authorList>
            <person name="Kono N."/>
            <person name="Nakamura H."/>
            <person name="Mori M."/>
            <person name="Yoshida Y."/>
            <person name="Ohtoshi R."/>
            <person name="Malay A.D."/>
            <person name="Moran D.A.P."/>
            <person name="Tomita M."/>
            <person name="Numata K."/>
            <person name="Arakawa K."/>
        </authorList>
    </citation>
    <scope>NUCLEOTIDE SEQUENCE</scope>
</reference>
<dbReference type="PROSITE" id="PS00028">
    <property type="entry name" value="ZINC_FINGER_C2H2_1"/>
    <property type="match status" value="8"/>
</dbReference>
<feature type="compositionally biased region" description="Polar residues" evidence="8">
    <location>
        <begin position="886"/>
        <end position="896"/>
    </location>
</feature>
<evidence type="ECO:0000256" key="7">
    <source>
        <dbReference type="PROSITE-ProRule" id="PRU00042"/>
    </source>
</evidence>
<feature type="region of interest" description="Disordered" evidence="8">
    <location>
        <begin position="1404"/>
        <end position="1442"/>
    </location>
</feature>
<feature type="region of interest" description="Disordered" evidence="8">
    <location>
        <begin position="1919"/>
        <end position="1958"/>
    </location>
</feature>
<feature type="compositionally biased region" description="Polar residues" evidence="8">
    <location>
        <begin position="1510"/>
        <end position="1531"/>
    </location>
</feature>
<evidence type="ECO:0000256" key="5">
    <source>
        <dbReference type="ARBA" id="ARBA00023242"/>
    </source>
</evidence>
<feature type="region of interest" description="Disordered" evidence="8">
    <location>
        <begin position="797"/>
        <end position="826"/>
    </location>
</feature>
<dbReference type="Proteomes" id="UP000887013">
    <property type="component" value="Unassembled WGS sequence"/>
</dbReference>
<feature type="compositionally biased region" description="Polar residues" evidence="8">
    <location>
        <begin position="1308"/>
        <end position="1335"/>
    </location>
</feature>
<feature type="domain" description="C2H2-type" evidence="9">
    <location>
        <begin position="2213"/>
        <end position="2241"/>
    </location>
</feature>
<feature type="region of interest" description="Disordered" evidence="8">
    <location>
        <begin position="1464"/>
        <end position="1547"/>
    </location>
</feature>
<keyword evidence="3 7" id="KW-0863">Zinc-finger</keyword>
<name>A0A8X6R1P7_NEPPI</name>
<comment type="similarity">
    <text evidence="6">Belongs to the snail C2H2-type zinc-finger protein family.</text>
</comment>
<evidence type="ECO:0000256" key="8">
    <source>
        <dbReference type="SAM" id="MobiDB-lite"/>
    </source>
</evidence>
<keyword evidence="1" id="KW-0479">Metal-binding</keyword>
<gene>
    <name evidence="10" type="primary">AVEN_139387_1</name>
    <name evidence="10" type="ORF">NPIL_619751</name>
</gene>
<organism evidence="10 11">
    <name type="scientific">Nephila pilipes</name>
    <name type="common">Giant wood spider</name>
    <name type="synonym">Nephila maculata</name>
    <dbReference type="NCBI Taxonomy" id="299642"/>
    <lineage>
        <taxon>Eukaryota</taxon>
        <taxon>Metazoa</taxon>
        <taxon>Ecdysozoa</taxon>
        <taxon>Arthropoda</taxon>
        <taxon>Chelicerata</taxon>
        <taxon>Arachnida</taxon>
        <taxon>Araneae</taxon>
        <taxon>Araneomorphae</taxon>
        <taxon>Entelegynae</taxon>
        <taxon>Araneoidea</taxon>
        <taxon>Nephilidae</taxon>
        <taxon>Nephila</taxon>
    </lineage>
</organism>
<keyword evidence="11" id="KW-1185">Reference proteome</keyword>
<feature type="compositionally biased region" description="Basic and acidic residues" evidence="8">
    <location>
        <begin position="1782"/>
        <end position="1801"/>
    </location>
</feature>
<protein>
    <recommendedName>
        <fullName evidence="9">C2H2-type domain-containing protein</fullName>
    </recommendedName>
</protein>
<dbReference type="OrthoDB" id="6432723at2759"/>
<feature type="compositionally biased region" description="Basic residues" evidence="8">
    <location>
        <begin position="447"/>
        <end position="464"/>
    </location>
</feature>
<accession>A0A8X6R1P7</accession>
<evidence type="ECO:0000313" key="11">
    <source>
        <dbReference type="Proteomes" id="UP000887013"/>
    </source>
</evidence>
<evidence type="ECO:0000256" key="1">
    <source>
        <dbReference type="ARBA" id="ARBA00022723"/>
    </source>
</evidence>
<feature type="domain" description="C2H2-type" evidence="9">
    <location>
        <begin position="321"/>
        <end position="348"/>
    </location>
</feature>
<sequence length="2288" mass="257781">LNFGDFLKDPTMDGADNPVFSGSILESPKVPYISESDEILDKETATVSNNFGTNSPECNASVTYMSTEKSNCVAALTPESSVPVHGKVSESRENNIGVSKFVKDLNKLKPNMLLVESKSETIQDKVESYENSTRKTECKSQTKKRYFSFRVKEYNIFRISKNEILYKCHICTSKYKQKFSLHRHFLRNHIDPKHISPADLSNCKINVPHSKEISLHIQEESKMPSGRKRYNTDDWEFFESNKDKVLPDLYKCNNCPNIRFDYEEELIDHFDWHFNCGPQSKAINKHKVNRITTAFHCKRCSVSFKVKEDYTQHLDTHPNNKKCKYCLKVYSTSANRKRHEEVHEGGRGFSCKHCKAKFPRSKELENHVKKMHTNLSLTCSLCPEHSTPAIFPSLYLLQMHKREKHKDIAGHTSGVTNNGYKPRGRKPSESVCCFCNKRFPSVKTMVKHKNMVHKKETRLHKPRKPNQQESNAMLGDPDCGNAKILKEKNLDKNIELLDTKRASYSRKVKQASQERPMKGKPKKKESQERIEENRWYAGLPEEIAENLSEHVDGKRGQFKPAITEFIDEPLDCRYYRDKIPWSFYNFPDNFDVNASREEPREGASYTDHPNVFQATGLERNETEDMNLNTVEKDMAESDPLPNTPLQAAGGLKVYLDSESFINTSYICKVCTQAYQRRSDFENHFINNHPNVEISFFEIEGTTTDIPQELCRPFFSGLDGILIRNFASSPLPFEQVKNCSKCRATFKNMEELYLHILQCGNSRDYHPCKKKQSSTKRLKYAMSKKQKSRTNNLFKYGIHRQMDDKPQNSNFGIQRSKRGRRSPSSLGLKPATCSLCQTDFASEVKLHDHAAVCPQRYEKRKPDQKYKKVKMQRGRKSPNLSSSNSSGENGTDNRTVLSSRFSNNSISASSNLSNQMMAANIIVTTAEVHSESLPLNHRNVITALSVDSLQSSPEPSVLNEKQLDKPLIDDLRDLVSETEPCIPNFSFKGKDISHQGSNIPKIKEVVKEMKMKRKTPASSNLKKNSALPFVATGIEEPVIEKSLVTEQSIASKAELPEISRKRKKRTPVKRVLKTPAEAQIDSIENANLTLVDKSVVVDIHTSAEEVPNNEATAADLVMNDACIKQDKFPTTLFLQEEGTRNVSHSEDRDSPTLELLVSSVTQNIENFDKPSLLDDEKFALPPSNMKSTILMRDVSDVMDSPASSLNFKVIIPNNDSTSLTNEEMTVSSLAEAEKETLLHLQTISGNPPQHHDIISDANDKIRFASEDRIDNKESLDKNITCNNLLQISEIPFQVSNIFPVHTQDPEPISSKSYDETNNSSSSTACDISPLVQQNSSKTKDEESQKVLTDDYLADQENKQLPPVAFSTKCTSSTILLNSGETHYEGIDAELPSSKKLKKNTELLYSNGREEEEENRDFHSNNSDMDGALKRGKKKSKLPQSKIIEKVNCSQKKIETDNQVAKSLNYNSNNDIAKPDNDSSVKNLALKRGKRKSTLPQSKMNSEDLVAKSRGYKSNNITKHQNGNFSIKSLSSKRGTRKSKLPLGKTMEGVSYPRKKMKTEDQIAKLHSCKRNNTAKHQNGDASNKNGKLRLFRMKKSEDSESKNRQCPFCYLEFAYLSNFRRHISKCPNKSENVAVENVTVQTAPSSSQLQHLPNKDEVAQSMLCLVRHQHRQSQMISSELNFKRFNCTICHKIFFNLIDYMKHSIKHSVVPGKMTEFKEGSSTKMKESGYSSEMNFTEDFEAVGKDSDTSEKGIAKENASFQNTSFKVRESDHSLEMDFITDFEAKEKDPDKSEMSVAKEDESFQNDTSTKASKNGHSLKLNLIEDSGAAKGDCSTNEKSVAEENKNFHNDTTPRNKFEAVGKKDTKVTGCSSNNGDVPIAASEKDATKNLSSMPISKNVNPNKYKELLDPSILVLPSYGKGRGRKKKSVSNNCEQASTSAGADDESSLKKSDETSSVDNDFKTCAKESFVTKLRKNLSKRIHSGGVSVKASPVKLGNDVLNLKEKVKSDSEQRNETMSVPSVFPFTAEASKNIVESQRNDCDIGVFSKITAQDISLRGSIVSKRGRRRAATVPKQLNIFKKGVRKSASDSQNAMDELTPKIKIEEVDSKVTSFKSPPVQSDCLDIPDGKKIPVSKSFPVSVSTKPSRSMKNSVSLITNESSPKVNLPSNNIKGMRSVKSFPGAVCDGKQSSLNECKADSDLGDLKLRKKKMNRICPICKKKFSSTLHQQRHMLLVHSRKNKRIDVSPMLPKEEGTGESSKPGRPSFQRQCSKPLPPMKRPYKKNINKP</sequence>
<keyword evidence="2" id="KW-0677">Repeat</keyword>
<feature type="region of interest" description="Disordered" evidence="8">
    <location>
        <begin position="447"/>
        <end position="480"/>
    </location>
</feature>
<evidence type="ECO:0000259" key="9">
    <source>
        <dbReference type="PROSITE" id="PS50157"/>
    </source>
</evidence>
<dbReference type="SUPFAM" id="SSF57667">
    <property type="entry name" value="beta-beta-alpha zinc fingers"/>
    <property type="match status" value="1"/>
</dbReference>
<dbReference type="GO" id="GO:0000981">
    <property type="term" value="F:DNA-binding transcription factor activity, RNA polymerase II-specific"/>
    <property type="evidence" value="ECO:0007669"/>
    <property type="project" value="TreeGrafter"/>
</dbReference>
<feature type="domain" description="C2H2-type" evidence="9">
    <location>
        <begin position="430"/>
        <end position="458"/>
    </location>
</feature>
<feature type="region of interest" description="Disordered" evidence="8">
    <location>
        <begin position="1300"/>
        <end position="1344"/>
    </location>
</feature>
<feature type="region of interest" description="Disordered" evidence="8">
    <location>
        <begin position="2238"/>
        <end position="2288"/>
    </location>
</feature>
<feature type="compositionally biased region" description="Low complexity" evidence="8">
    <location>
        <begin position="876"/>
        <end position="885"/>
    </location>
</feature>
<dbReference type="PROSITE" id="PS50157">
    <property type="entry name" value="ZINC_FINGER_C2H2_2"/>
    <property type="match status" value="6"/>
</dbReference>
<dbReference type="PANTHER" id="PTHR24388">
    <property type="entry name" value="ZINC FINGER PROTEIN"/>
    <property type="match status" value="1"/>
</dbReference>
<proteinExistence type="inferred from homology"/>